<protein>
    <recommendedName>
        <fullName evidence="3">Cytoplasmic protein</fullName>
    </recommendedName>
</protein>
<gene>
    <name evidence="1" type="ORF">RBJ67_22210</name>
</gene>
<dbReference type="Proteomes" id="UP001225042">
    <property type="component" value="Unassembled WGS sequence"/>
</dbReference>
<proteinExistence type="predicted"/>
<keyword evidence="2" id="KW-1185">Reference proteome</keyword>
<reference evidence="1 2" key="1">
    <citation type="submission" date="2023-08" db="EMBL/GenBank/DDBJ databases">
        <authorList>
            <person name="Dale J."/>
        </authorList>
    </citation>
    <scope>NUCLEOTIDE SEQUENCE [LARGE SCALE GENOMIC DNA]</scope>
    <source>
        <strain evidence="1 2">2023EL-00788</strain>
    </source>
</reference>
<sequence length="155" mass="17451">MFRLTCIELNNGEFAVYINNHYLGSQDASSERLCLGEILEQLSLLPGVEKTTLRSTVPEDDDWCWNDIADRVLPPLSACRDDVTVAALIARLQQYPPDALCMGTFWLEDDFLSLDNSLTEEEIAEAMRICNHSHDAGIGFNWDTLQSAIDRVKGR</sequence>
<dbReference type="AlphaFoldDB" id="A0AAW8HE57"/>
<name>A0AAW8HE57_9ENTR</name>
<evidence type="ECO:0000313" key="1">
    <source>
        <dbReference type="EMBL" id="MDQ2258845.1"/>
    </source>
</evidence>
<organism evidence="1 2">
    <name type="scientific">Enterobacter soli</name>
    <dbReference type="NCBI Taxonomy" id="885040"/>
    <lineage>
        <taxon>Bacteria</taxon>
        <taxon>Pseudomonadati</taxon>
        <taxon>Pseudomonadota</taxon>
        <taxon>Gammaproteobacteria</taxon>
        <taxon>Enterobacterales</taxon>
        <taxon>Enterobacteriaceae</taxon>
        <taxon>Enterobacter</taxon>
    </lineage>
</organism>
<dbReference type="EMBL" id="JAVDKS010000012">
    <property type="protein sequence ID" value="MDQ2258845.1"/>
    <property type="molecule type" value="Genomic_DNA"/>
</dbReference>
<comment type="caution">
    <text evidence="1">The sequence shown here is derived from an EMBL/GenBank/DDBJ whole genome shotgun (WGS) entry which is preliminary data.</text>
</comment>
<evidence type="ECO:0000313" key="2">
    <source>
        <dbReference type="Proteomes" id="UP001225042"/>
    </source>
</evidence>
<accession>A0AAW8HE57</accession>
<dbReference type="RefSeq" id="WP_126493946.1">
    <property type="nucleotide sequence ID" value="NZ_JAVDKR010000015.1"/>
</dbReference>
<evidence type="ECO:0008006" key="3">
    <source>
        <dbReference type="Google" id="ProtNLM"/>
    </source>
</evidence>